<protein>
    <recommendedName>
        <fullName evidence="6">Short chain dehydrogenase</fullName>
    </recommendedName>
</protein>
<dbReference type="InterPro" id="IPR036291">
    <property type="entry name" value="NAD(P)-bd_dom_sf"/>
</dbReference>
<evidence type="ECO:0000256" key="1">
    <source>
        <dbReference type="ARBA" id="ARBA00006484"/>
    </source>
</evidence>
<name>A0A2Z5JNE1_STRAR</name>
<reference evidence="4 5" key="1">
    <citation type="journal article" date="2018" name="Front. Microbiol.">
        <title>Genome Sequencing of Streptomyces atratus SCSIOZH16 and Activation Production of Nocardamine via Metabolic Engineering.</title>
        <authorList>
            <person name="Li Y."/>
            <person name="Zhang C."/>
            <person name="Liu C."/>
            <person name="Ju J."/>
            <person name="Ma J."/>
        </authorList>
    </citation>
    <scope>NUCLEOTIDE SEQUENCE [LARGE SCALE GENOMIC DNA]</scope>
    <source>
        <strain evidence="4 5">SCSIO_ZH16</strain>
    </source>
</reference>
<dbReference type="RefSeq" id="WP_114247319.1">
    <property type="nucleotide sequence ID" value="NZ_CP027306.1"/>
</dbReference>
<dbReference type="Gene3D" id="3.40.50.720">
    <property type="entry name" value="NAD(P)-binding Rossmann-like Domain"/>
    <property type="match status" value="1"/>
</dbReference>
<feature type="region of interest" description="Disordered" evidence="3">
    <location>
        <begin position="86"/>
        <end position="108"/>
    </location>
</feature>
<dbReference type="EMBL" id="CP027306">
    <property type="protein sequence ID" value="AXE80905.1"/>
    <property type="molecule type" value="Genomic_DNA"/>
</dbReference>
<feature type="compositionally biased region" description="Polar residues" evidence="3">
    <location>
        <begin position="98"/>
        <end position="108"/>
    </location>
</feature>
<dbReference type="Proteomes" id="UP000252698">
    <property type="component" value="Chromosome"/>
</dbReference>
<dbReference type="GeneID" id="95523099"/>
<dbReference type="Pfam" id="PF00106">
    <property type="entry name" value="adh_short"/>
    <property type="match status" value="1"/>
</dbReference>
<dbReference type="CDD" id="cd05233">
    <property type="entry name" value="SDR_c"/>
    <property type="match status" value="1"/>
</dbReference>
<gene>
    <name evidence="4" type="ORF">C5746_32545</name>
</gene>
<proteinExistence type="inferred from homology"/>
<sequence>MSVEHANPDLHPTTALVTGVTSGIGRAVAKRLAADGMSVVVAGRNARRGAETVKEITTDGGRARFVEADLEDPAGIDRLAAEVGCSASRSGRRYPGTWSRQQARNHAP</sequence>
<dbReference type="KEGG" id="sata:C5746_32545"/>
<dbReference type="PANTHER" id="PTHR43669:SF3">
    <property type="entry name" value="ALCOHOL DEHYDROGENASE, PUTATIVE (AFU_ORTHOLOGUE AFUA_3G03445)-RELATED"/>
    <property type="match status" value="1"/>
</dbReference>
<keyword evidence="2" id="KW-0560">Oxidoreductase</keyword>
<evidence type="ECO:0000313" key="5">
    <source>
        <dbReference type="Proteomes" id="UP000252698"/>
    </source>
</evidence>
<evidence type="ECO:0000256" key="2">
    <source>
        <dbReference type="ARBA" id="ARBA00023002"/>
    </source>
</evidence>
<dbReference type="PANTHER" id="PTHR43669">
    <property type="entry name" value="5-KETO-D-GLUCONATE 5-REDUCTASE"/>
    <property type="match status" value="1"/>
</dbReference>
<evidence type="ECO:0000256" key="3">
    <source>
        <dbReference type="SAM" id="MobiDB-lite"/>
    </source>
</evidence>
<evidence type="ECO:0008006" key="6">
    <source>
        <dbReference type="Google" id="ProtNLM"/>
    </source>
</evidence>
<accession>A0A2Z5JNE1</accession>
<comment type="similarity">
    <text evidence="1">Belongs to the short-chain dehydrogenases/reductases (SDR) family.</text>
</comment>
<dbReference type="SUPFAM" id="SSF51735">
    <property type="entry name" value="NAD(P)-binding Rossmann-fold domains"/>
    <property type="match status" value="1"/>
</dbReference>
<dbReference type="GO" id="GO:0016491">
    <property type="term" value="F:oxidoreductase activity"/>
    <property type="evidence" value="ECO:0007669"/>
    <property type="project" value="UniProtKB-KW"/>
</dbReference>
<organism evidence="4 5">
    <name type="scientific">Streptomyces atratus</name>
    <dbReference type="NCBI Taxonomy" id="1893"/>
    <lineage>
        <taxon>Bacteria</taxon>
        <taxon>Bacillati</taxon>
        <taxon>Actinomycetota</taxon>
        <taxon>Actinomycetes</taxon>
        <taxon>Kitasatosporales</taxon>
        <taxon>Streptomycetaceae</taxon>
        <taxon>Streptomyces</taxon>
    </lineage>
</organism>
<evidence type="ECO:0000313" key="4">
    <source>
        <dbReference type="EMBL" id="AXE80905.1"/>
    </source>
</evidence>
<dbReference type="AlphaFoldDB" id="A0A2Z5JNE1"/>
<dbReference type="InterPro" id="IPR002347">
    <property type="entry name" value="SDR_fam"/>
</dbReference>